<organism evidence="1 2">
    <name type="scientific">Drosophila gunungcola</name>
    <name type="common">fruit fly</name>
    <dbReference type="NCBI Taxonomy" id="103775"/>
    <lineage>
        <taxon>Eukaryota</taxon>
        <taxon>Metazoa</taxon>
        <taxon>Ecdysozoa</taxon>
        <taxon>Arthropoda</taxon>
        <taxon>Hexapoda</taxon>
        <taxon>Insecta</taxon>
        <taxon>Pterygota</taxon>
        <taxon>Neoptera</taxon>
        <taxon>Endopterygota</taxon>
        <taxon>Diptera</taxon>
        <taxon>Brachycera</taxon>
        <taxon>Muscomorpha</taxon>
        <taxon>Ephydroidea</taxon>
        <taxon>Drosophilidae</taxon>
        <taxon>Drosophila</taxon>
        <taxon>Sophophora</taxon>
    </lineage>
</organism>
<sequence>VNRFYVDFTICKKRSSKTSAIALNICFTAANSPKFNVFASLENPYK</sequence>
<gene>
    <name evidence="1" type="ORF">M5D96_013544</name>
</gene>
<comment type="caution">
    <text evidence="1">The sequence shown here is derived from an EMBL/GenBank/DDBJ whole genome shotgun (WGS) entry which is preliminary data.</text>
</comment>
<name>A0A9Q0BIR9_9MUSC</name>
<dbReference type="AlphaFoldDB" id="A0A9Q0BIR9"/>
<dbReference type="EMBL" id="JAMKOV010000110">
    <property type="protein sequence ID" value="KAI8033697.1"/>
    <property type="molecule type" value="Genomic_DNA"/>
</dbReference>
<evidence type="ECO:0000313" key="1">
    <source>
        <dbReference type="EMBL" id="KAI8033697.1"/>
    </source>
</evidence>
<evidence type="ECO:0000313" key="2">
    <source>
        <dbReference type="Proteomes" id="UP001059596"/>
    </source>
</evidence>
<reference evidence="1" key="1">
    <citation type="journal article" date="2023" name="Genome Biol. Evol.">
        <title>Long-read-based Genome Assembly of Drosophila gunungcola Reveals Fewer Chemosensory Genes in Flower-breeding Species.</title>
        <authorList>
            <person name="Negi A."/>
            <person name="Liao B.Y."/>
            <person name="Yeh S.D."/>
        </authorList>
    </citation>
    <scope>NUCLEOTIDE SEQUENCE</scope>
    <source>
        <strain evidence="1">Sukarami</strain>
    </source>
</reference>
<accession>A0A9Q0BIR9</accession>
<feature type="non-terminal residue" evidence="1">
    <location>
        <position position="1"/>
    </location>
</feature>
<proteinExistence type="predicted"/>
<keyword evidence="2" id="KW-1185">Reference proteome</keyword>
<protein>
    <submittedName>
        <fullName evidence="1">Uncharacterized protein</fullName>
    </submittedName>
</protein>
<dbReference type="Proteomes" id="UP001059596">
    <property type="component" value="Unassembled WGS sequence"/>
</dbReference>